<dbReference type="SMART" id="SM00367">
    <property type="entry name" value="LRR_CC"/>
    <property type="match status" value="4"/>
</dbReference>
<sequence length="576" mass="65289">MYPRHVAHKYCVLLPLKDRRLASRTRGFTNSEFLDAVCLRMPLLKSPPTLQTSCLDVVCRLPQEEWSRPHIATWLPKITSEKQPHNLCADLYQDLLDHLVKTEQLQAWHLEHVAHQSLKSLRLESSLNSKVLDVDTVQLIAMRCPNLEDVSLFSCKELPVQSIQLITGNLAHLRVLDIDYTKADDATMKTLSRGCPEVEELRIRSTNVTDIGLFELCGLGESGEGCKKLARLWMHDLAKVTLFGVSYVIRALKELRSVFTEHNIGLVVYGIYQECLLHNLPLLPLKLDYINFTSEIARQSPGEKVFTLAPASYIKGLMLCPNLRDLVLNVGMLADMDEEILLGLSQLTHVVVADSNPELDDGSFHRDVVPFLSKVGAKMERVMLVDFSDVDILLVVDRCPMVKSLVFSNVQGIAAQPYWQVKDSALQNIESFHLDILEDNVPQESLRYQLERVLKNAPKLKSLRLEYVHCFTDDFMSDVMKCNKFEFLETLDLIECHGITRKTIEALMYSNTAENCSEVVVSKCDNLSKTDLDYLGELAAVENINFSVVDEFDEEYDANNNNGEEQQEAELDISID</sequence>
<evidence type="ECO:0000313" key="2">
    <source>
        <dbReference type="Proteomes" id="UP000001554"/>
    </source>
</evidence>
<dbReference type="RefSeq" id="XP_035695298.1">
    <property type="nucleotide sequence ID" value="XM_035839405.1"/>
</dbReference>
<dbReference type="PANTHER" id="PTHR13318:SF95">
    <property type="entry name" value="F-BOX PROTEIN YLR352W"/>
    <property type="match status" value="1"/>
</dbReference>
<keyword evidence="2" id="KW-1185">Reference proteome</keyword>
<protein>
    <submittedName>
        <fullName evidence="3">Uncharacterized protein LOC118429057 isoform X1</fullName>
    </submittedName>
</protein>
<dbReference type="InterPro" id="IPR032675">
    <property type="entry name" value="LRR_dom_sf"/>
</dbReference>
<reference evidence="3" key="2">
    <citation type="submission" date="2025-08" db="UniProtKB">
        <authorList>
            <consortium name="RefSeq"/>
        </authorList>
    </citation>
    <scope>IDENTIFICATION</scope>
    <source>
        <strain evidence="3">S238N-H82</strain>
        <tissue evidence="3">Testes</tissue>
    </source>
</reference>
<evidence type="ECO:0000313" key="3">
    <source>
        <dbReference type="RefSeq" id="XP_035695298.1"/>
    </source>
</evidence>
<organism evidence="2 3">
    <name type="scientific">Branchiostoma floridae</name>
    <name type="common">Florida lancelet</name>
    <name type="synonym">Amphioxus</name>
    <dbReference type="NCBI Taxonomy" id="7739"/>
    <lineage>
        <taxon>Eukaryota</taxon>
        <taxon>Metazoa</taxon>
        <taxon>Chordata</taxon>
        <taxon>Cephalochordata</taxon>
        <taxon>Leptocardii</taxon>
        <taxon>Amphioxiformes</taxon>
        <taxon>Branchiostomatidae</taxon>
        <taxon>Branchiostoma</taxon>
    </lineage>
</organism>
<accession>A0A9J7M6F7</accession>
<proteinExistence type="predicted"/>
<dbReference type="InterPro" id="IPR006553">
    <property type="entry name" value="Leu-rich_rpt_Cys-con_subtyp"/>
</dbReference>
<name>A0A9J7M6F7_BRAFL</name>
<dbReference type="OMA" id="IICALRT"/>
<dbReference type="SUPFAM" id="SSF52047">
    <property type="entry name" value="RNI-like"/>
    <property type="match status" value="2"/>
</dbReference>
<feature type="region of interest" description="Disordered" evidence="1">
    <location>
        <begin position="557"/>
        <end position="576"/>
    </location>
</feature>
<dbReference type="FunFam" id="3.80.10.10:FF:002237">
    <property type="entry name" value="Uncharacterized protein"/>
    <property type="match status" value="1"/>
</dbReference>
<dbReference type="AlphaFoldDB" id="A0A9J7M6F7"/>
<dbReference type="OrthoDB" id="6350214at2759"/>
<feature type="compositionally biased region" description="Acidic residues" evidence="1">
    <location>
        <begin position="565"/>
        <end position="576"/>
    </location>
</feature>
<gene>
    <name evidence="3" type="primary">LOC118429057</name>
</gene>
<dbReference type="PANTHER" id="PTHR13318">
    <property type="entry name" value="PARTNER OF PAIRED, ISOFORM B-RELATED"/>
    <property type="match status" value="1"/>
</dbReference>
<evidence type="ECO:0000256" key="1">
    <source>
        <dbReference type="SAM" id="MobiDB-lite"/>
    </source>
</evidence>
<dbReference type="Gene3D" id="3.80.10.10">
    <property type="entry name" value="Ribonuclease Inhibitor"/>
    <property type="match status" value="2"/>
</dbReference>
<dbReference type="GeneID" id="118429057"/>
<dbReference type="KEGG" id="bfo:118429057"/>
<dbReference type="Proteomes" id="UP000001554">
    <property type="component" value="Chromosome 13"/>
</dbReference>
<reference evidence="2" key="1">
    <citation type="journal article" date="2020" name="Nat. Ecol. Evol.">
        <title>Deeply conserved synteny resolves early events in vertebrate evolution.</title>
        <authorList>
            <person name="Simakov O."/>
            <person name="Marletaz F."/>
            <person name="Yue J.X."/>
            <person name="O'Connell B."/>
            <person name="Jenkins J."/>
            <person name="Brandt A."/>
            <person name="Calef R."/>
            <person name="Tung C.H."/>
            <person name="Huang T.K."/>
            <person name="Schmutz J."/>
            <person name="Satoh N."/>
            <person name="Yu J.K."/>
            <person name="Putnam N.H."/>
            <person name="Green R.E."/>
            <person name="Rokhsar D.S."/>
        </authorList>
    </citation>
    <scope>NUCLEOTIDE SEQUENCE [LARGE SCALE GENOMIC DNA]</scope>
    <source>
        <strain evidence="2">S238N-H82</strain>
    </source>
</reference>